<organism evidence="14 15">
    <name type="scientific">Herbaspirillum rubrisubalbicans Os34</name>
    <dbReference type="NCBI Taxonomy" id="1235827"/>
    <lineage>
        <taxon>Bacteria</taxon>
        <taxon>Pseudomonadati</taxon>
        <taxon>Pseudomonadota</taxon>
        <taxon>Betaproteobacteria</taxon>
        <taxon>Burkholderiales</taxon>
        <taxon>Oxalobacteraceae</taxon>
        <taxon>Herbaspirillum</taxon>
    </lineage>
</organism>
<feature type="binding site" evidence="12">
    <location>
        <position position="280"/>
    </location>
    <ligand>
        <name>[4Fe-4S] cluster</name>
        <dbReference type="ChEBI" id="CHEBI:49883"/>
        <label>2</label>
        <note>4Fe-4S-substrate</note>
    </ligand>
</feature>
<evidence type="ECO:0000256" key="10">
    <source>
        <dbReference type="ARBA" id="ARBA00023239"/>
    </source>
</evidence>
<dbReference type="AlphaFoldDB" id="A0A6M3ZVH5"/>
<feature type="binding site" evidence="12">
    <location>
        <position position="38"/>
    </location>
    <ligand>
        <name>S-adenosyl-L-methionine</name>
        <dbReference type="ChEBI" id="CHEBI:59789"/>
    </ligand>
</feature>
<keyword evidence="2 12" id="KW-0004">4Fe-4S</keyword>
<keyword evidence="9 12" id="KW-0501">Molybdenum cofactor biosynthesis</keyword>
<keyword evidence="8 12" id="KW-0342">GTP-binding</keyword>
<dbReference type="InterPro" id="IPR013483">
    <property type="entry name" value="MoaA"/>
</dbReference>
<dbReference type="GO" id="GO:1904047">
    <property type="term" value="F:S-adenosyl-L-methionine binding"/>
    <property type="evidence" value="ECO:0007669"/>
    <property type="project" value="UniProtKB-UniRule"/>
</dbReference>
<dbReference type="Proteomes" id="UP000501648">
    <property type="component" value="Chromosome"/>
</dbReference>
<feature type="binding site" evidence="12">
    <location>
        <position position="263"/>
    </location>
    <ligand>
        <name>[4Fe-4S] cluster</name>
        <dbReference type="ChEBI" id="CHEBI:49883"/>
        <label>2</label>
        <note>4Fe-4S-substrate</note>
    </ligand>
</feature>
<feature type="binding site" evidence="12">
    <location>
        <position position="130"/>
    </location>
    <ligand>
        <name>S-adenosyl-L-methionine</name>
        <dbReference type="ChEBI" id="CHEBI:59789"/>
    </ligand>
</feature>
<dbReference type="PROSITE" id="PS51918">
    <property type="entry name" value="RADICAL_SAM"/>
    <property type="match status" value="1"/>
</dbReference>
<evidence type="ECO:0000256" key="8">
    <source>
        <dbReference type="ARBA" id="ARBA00023134"/>
    </source>
</evidence>
<dbReference type="Pfam" id="PF04055">
    <property type="entry name" value="Radical_SAM"/>
    <property type="match status" value="1"/>
</dbReference>
<feature type="binding site" evidence="12">
    <location>
        <position position="36"/>
    </location>
    <ligand>
        <name>[4Fe-4S] cluster</name>
        <dbReference type="ChEBI" id="CHEBI:49883"/>
        <label>1</label>
        <note>4Fe-4S-S-AdoMet</note>
    </ligand>
</feature>
<feature type="binding site" evidence="12">
    <location>
        <position position="79"/>
    </location>
    <ligand>
        <name>S-adenosyl-L-methionine</name>
        <dbReference type="ChEBI" id="CHEBI:59789"/>
    </ligand>
</feature>
<evidence type="ECO:0000256" key="3">
    <source>
        <dbReference type="ARBA" id="ARBA00022691"/>
    </source>
</evidence>
<reference evidence="14 15" key="1">
    <citation type="journal article" date="2012" name="J. Bacteriol.">
        <title>Genome sequence of the pathogenic Herbaspirillum seropedicae strain Os34, isolated from rice roots.</title>
        <authorList>
            <person name="Ye W."/>
            <person name="Ye S."/>
            <person name="Liu J."/>
            <person name="Chang S."/>
            <person name="Chen M."/>
            <person name="Zhu B."/>
            <person name="Guo L."/>
            <person name="An Q."/>
        </authorList>
    </citation>
    <scope>NUCLEOTIDE SEQUENCE [LARGE SCALE GENOMIC DNA]</scope>
    <source>
        <strain evidence="14 15">Os34</strain>
    </source>
</reference>
<dbReference type="SFLD" id="SFLDS00029">
    <property type="entry name" value="Radical_SAM"/>
    <property type="match status" value="1"/>
</dbReference>
<evidence type="ECO:0000256" key="5">
    <source>
        <dbReference type="ARBA" id="ARBA00022741"/>
    </source>
</evidence>
<dbReference type="GO" id="GO:0046872">
    <property type="term" value="F:metal ion binding"/>
    <property type="evidence" value="ECO:0007669"/>
    <property type="project" value="UniProtKB-KW"/>
</dbReference>
<comment type="function">
    <text evidence="12">Catalyzes the cyclization of GTP to (8S)-3',8-cyclo-7,8-dihydroguanosine 5'-triphosphate.</text>
</comment>
<comment type="catalytic activity">
    <reaction evidence="11 12">
        <text>GTP + AH2 + S-adenosyl-L-methionine = (8S)-3',8-cyclo-7,8-dihydroguanosine 5'-triphosphate + 5'-deoxyadenosine + L-methionine + A + H(+)</text>
        <dbReference type="Rhea" id="RHEA:49576"/>
        <dbReference type="ChEBI" id="CHEBI:13193"/>
        <dbReference type="ChEBI" id="CHEBI:15378"/>
        <dbReference type="ChEBI" id="CHEBI:17319"/>
        <dbReference type="ChEBI" id="CHEBI:17499"/>
        <dbReference type="ChEBI" id="CHEBI:37565"/>
        <dbReference type="ChEBI" id="CHEBI:57844"/>
        <dbReference type="ChEBI" id="CHEBI:59789"/>
        <dbReference type="ChEBI" id="CHEBI:131766"/>
        <dbReference type="EC" id="4.1.99.22"/>
    </reaction>
</comment>
<feature type="binding site" evidence="12">
    <location>
        <position position="25"/>
    </location>
    <ligand>
        <name>GTP</name>
        <dbReference type="ChEBI" id="CHEBI:37565"/>
    </ligand>
</feature>
<gene>
    <name evidence="12 14" type="primary">moaA</name>
    <name evidence="14" type="ORF">C798_21070</name>
</gene>
<dbReference type="InterPro" id="IPR000385">
    <property type="entry name" value="MoaA_NifB_PqqE_Fe-S-bd_CS"/>
</dbReference>
<dbReference type="InterPro" id="IPR006638">
    <property type="entry name" value="Elp3/MiaA/NifB-like_rSAM"/>
</dbReference>
<evidence type="ECO:0000313" key="15">
    <source>
        <dbReference type="Proteomes" id="UP000501648"/>
    </source>
</evidence>
<evidence type="ECO:0000313" key="14">
    <source>
        <dbReference type="EMBL" id="QJQ02624.1"/>
    </source>
</evidence>
<dbReference type="SMART" id="SM00729">
    <property type="entry name" value="Elp3"/>
    <property type="match status" value="1"/>
</dbReference>
<dbReference type="SFLD" id="SFLDG01386">
    <property type="entry name" value="main_SPASM_domain-containing"/>
    <property type="match status" value="1"/>
</dbReference>
<comment type="subunit">
    <text evidence="12">Monomer and homodimer.</text>
</comment>
<dbReference type="PROSITE" id="PS01305">
    <property type="entry name" value="MOAA_NIFB_PQQE"/>
    <property type="match status" value="1"/>
</dbReference>
<keyword evidence="6 12" id="KW-0408">Iron</keyword>
<keyword evidence="3 12" id="KW-0949">S-adenosyl-L-methionine</keyword>
<dbReference type="GO" id="GO:0061798">
    <property type="term" value="F:GTP 3',8'-cyclase activity"/>
    <property type="evidence" value="ECO:0007669"/>
    <property type="project" value="UniProtKB-UniRule"/>
</dbReference>
<comment type="similarity">
    <text evidence="12">Belongs to the radical SAM superfamily. MoaA family.</text>
</comment>
<feature type="binding site" evidence="12">
    <location>
        <begin position="268"/>
        <end position="270"/>
    </location>
    <ligand>
        <name>GTP</name>
        <dbReference type="ChEBI" id="CHEBI:37565"/>
    </ligand>
</feature>
<evidence type="ECO:0000256" key="11">
    <source>
        <dbReference type="ARBA" id="ARBA00048697"/>
    </source>
</evidence>
<dbReference type="GO" id="GO:0005525">
    <property type="term" value="F:GTP binding"/>
    <property type="evidence" value="ECO:0007669"/>
    <property type="project" value="UniProtKB-UniRule"/>
</dbReference>
<evidence type="ECO:0000256" key="2">
    <source>
        <dbReference type="ARBA" id="ARBA00022485"/>
    </source>
</evidence>
<evidence type="ECO:0000256" key="9">
    <source>
        <dbReference type="ARBA" id="ARBA00023150"/>
    </source>
</evidence>
<protein>
    <recommendedName>
        <fullName evidence="1 12">GTP 3',8-cyclase</fullName>
        <ecNumber evidence="1 12">4.1.99.22</ecNumber>
    </recommendedName>
    <alternativeName>
        <fullName evidence="12">Molybdenum cofactor biosynthesis protein A</fullName>
    </alternativeName>
</protein>
<evidence type="ECO:0000256" key="12">
    <source>
        <dbReference type="HAMAP-Rule" id="MF_01225"/>
    </source>
</evidence>
<dbReference type="GO" id="GO:0006777">
    <property type="term" value="P:Mo-molybdopterin cofactor biosynthetic process"/>
    <property type="evidence" value="ECO:0007669"/>
    <property type="project" value="UniProtKB-UniRule"/>
</dbReference>
<dbReference type="UniPathway" id="UPA00344"/>
<dbReference type="InterPro" id="IPR058240">
    <property type="entry name" value="rSAM_sf"/>
</dbReference>
<feature type="binding site" evidence="12">
    <location>
        <position position="167"/>
    </location>
    <ligand>
        <name>GTP</name>
        <dbReference type="ChEBI" id="CHEBI:37565"/>
    </ligand>
</feature>
<dbReference type="EMBL" id="CP008956">
    <property type="protein sequence ID" value="QJQ02624.1"/>
    <property type="molecule type" value="Genomic_DNA"/>
</dbReference>
<keyword evidence="4 12" id="KW-0479">Metal-binding</keyword>
<evidence type="ECO:0000256" key="4">
    <source>
        <dbReference type="ARBA" id="ARBA00022723"/>
    </source>
</evidence>
<keyword evidence="5 12" id="KW-0547">Nucleotide-binding</keyword>
<comment type="cofactor">
    <cofactor evidence="12">
        <name>[4Fe-4S] cluster</name>
        <dbReference type="ChEBI" id="CHEBI:49883"/>
    </cofactor>
    <text evidence="12">Binds 2 [4Fe-4S] clusters. Binds 1 [4Fe-4S] cluster coordinated with 3 cysteines and an exchangeable S-adenosyl-L-methionine and 1 [4Fe-4S] cluster coordinated with 3 cysteines and the GTP-derived substrate.</text>
</comment>
<comment type="pathway">
    <text evidence="12">Cofactor biosynthesis; molybdopterin biosynthesis.</text>
</comment>
<dbReference type="InterPro" id="IPR013785">
    <property type="entry name" value="Aldolase_TIM"/>
</dbReference>
<dbReference type="SFLD" id="SFLDG01067">
    <property type="entry name" value="SPASM/twitch_domain_containing"/>
    <property type="match status" value="1"/>
</dbReference>
<dbReference type="SFLD" id="SFLDG01383">
    <property type="entry name" value="cyclic_pyranopterin_phosphate"/>
    <property type="match status" value="1"/>
</dbReference>
<dbReference type="RefSeq" id="WP_017452085.1">
    <property type="nucleotide sequence ID" value="NZ_CP008956.1"/>
</dbReference>
<evidence type="ECO:0000256" key="1">
    <source>
        <dbReference type="ARBA" id="ARBA00012167"/>
    </source>
</evidence>
<dbReference type="Gene3D" id="3.20.20.70">
    <property type="entry name" value="Aldolase class I"/>
    <property type="match status" value="1"/>
</dbReference>
<evidence type="ECO:0000256" key="7">
    <source>
        <dbReference type="ARBA" id="ARBA00023014"/>
    </source>
</evidence>
<dbReference type="InterPro" id="IPR040064">
    <property type="entry name" value="MoaA-like"/>
</dbReference>
<dbReference type="InterPro" id="IPR007197">
    <property type="entry name" value="rSAM"/>
</dbReference>
<keyword evidence="7 12" id="KW-0411">Iron-sulfur</keyword>
<dbReference type="GO" id="GO:0061799">
    <property type="term" value="F:cyclic pyranopterin monophosphate synthase activity"/>
    <property type="evidence" value="ECO:0007669"/>
    <property type="project" value="TreeGrafter"/>
</dbReference>
<dbReference type="PANTHER" id="PTHR22960">
    <property type="entry name" value="MOLYBDOPTERIN COFACTOR SYNTHESIS PROTEIN A"/>
    <property type="match status" value="1"/>
</dbReference>
<name>A0A6M3ZVH5_9BURK</name>
<proteinExistence type="inferred from homology"/>
<keyword evidence="10 12" id="KW-0456">Lyase</keyword>
<feature type="binding site" evidence="12">
    <location>
        <position position="201"/>
    </location>
    <ligand>
        <name>S-adenosyl-L-methionine</name>
        <dbReference type="ChEBI" id="CHEBI:59789"/>
    </ligand>
</feature>
<feature type="binding site" evidence="12">
    <location>
        <position position="106"/>
    </location>
    <ligand>
        <name>GTP</name>
        <dbReference type="ChEBI" id="CHEBI:37565"/>
    </ligand>
</feature>
<dbReference type="PANTHER" id="PTHR22960:SF0">
    <property type="entry name" value="MOLYBDENUM COFACTOR BIOSYNTHESIS PROTEIN 1"/>
    <property type="match status" value="1"/>
</dbReference>
<dbReference type="CDD" id="cd01335">
    <property type="entry name" value="Radical_SAM"/>
    <property type="match status" value="1"/>
</dbReference>
<sequence length="335" mass="36723">MSFSPLPTDRPALQDRFGRRISYVRLSVTDRCDLRCSYCMPKGFNGFEEPANWLSFDEISRVIGAFARLGVGRVRLTGGEPLLRGHLPVLAAQLSALPGVEELSLSTNATQMHKHAQALRAAGVTRINVSLDSLERTCVTRITGRDSLENVMAGLAAAKAAGFAPIKVNMVVLRGVNEAEIPRMAEFCFEQGFILRLIEAMPMGETGRHSGTVDIGPIREQLVTRFGLQPLAAELGGGPARYWQRAEGDGTIGFISPISQHFCATCNRVRVSVDGTLYLCLGQEARVELRPLLRAGIDDAGLEEAIRLAIELKPERHEFQEQPHKIIRFMSQTGG</sequence>
<dbReference type="SUPFAM" id="SSF102114">
    <property type="entry name" value="Radical SAM enzymes"/>
    <property type="match status" value="1"/>
</dbReference>
<dbReference type="InterPro" id="IPR010505">
    <property type="entry name" value="MoaA_twitch"/>
</dbReference>
<accession>A0A6M3ZVH5</accession>
<dbReference type="HAMAP" id="MF_01225_B">
    <property type="entry name" value="MoaA_B"/>
    <property type="match status" value="1"/>
</dbReference>
<dbReference type="InterPro" id="IPR050105">
    <property type="entry name" value="MoCo_biosynth_MoaA/MoaC"/>
</dbReference>
<feature type="binding site" evidence="12">
    <location>
        <position position="266"/>
    </location>
    <ligand>
        <name>[4Fe-4S] cluster</name>
        <dbReference type="ChEBI" id="CHEBI:49883"/>
        <label>2</label>
        <note>4Fe-4S-substrate</note>
    </ligand>
</feature>
<dbReference type="NCBIfam" id="TIGR02666">
    <property type="entry name" value="moaA"/>
    <property type="match status" value="1"/>
</dbReference>
<dbReference type="Pfam" id="PF06463">
    <property type="entry name" value="Mob_synth_C"/>
    <property type="match status" value="1"/>
</dbReference>
<dbReference type="EC" id="4.1.99.22" evidence="1 12"/>
<feature type="domain" description="Radical SAM core" evidence="13">
    <location>
        <begin position="16"/>
        <end position="239"/>
    </location>
</feature>
<feature type="binding site" evidence="12">
    <location>
        <position position="32"/>
    </location>
    <ligand>
        <name>[4Fe-4S] cluster</name>
        <dbReference type="ChEBI" id="CHEBI:49883"/>
        <label>1</label>
        <note>4Fe-4S-S-AdoMet</note>
    </ligand>
</feature>
<feature type="binding site" evidence="12">
    <location>
        <position position="75"/>
    </location>
    <ligand>
        <name>GTP</name>
        <dbReference type="ChEBI" id="CHEBI:37565"/>
    </ligand>
</feature>
<dbReference type="GO" id="GO:0051539">
    <property type="term" value="F:4 iron, 4 sulfur cluster binding"/>
    <property type="evidence" value="ECO:0007669"/>
    <property type="project" value="UniProtKB-UniRule"/>
</dbReference>
<evidence type="ECO:0000256" key="6">
    <source>
        <dbReference type="ARBA" id="ARBA00023004"/>
    </source>
</evidence>
<dbReference type="CDD" id="cd21117">
    <property type="entry name" value="Twitch_MoaA"/>
    <property type="match status" value="1"/>
</dbReference>
<evidence type="ECO:0000259" key="13">
    <source>
        <dbReference type="PROSITE" id="PS51918"/>
    </source>
</evidence>
<feature type="binding site" evidence="12">
    <location>
        <position position="39"/>
    </location>
    <ligand>
        <name>[4Fe-4S] cluster</name>
        <dbReference type="ChEBI" id="CHEBI:49883"/>
        <label>1</label>
        <note>4Fe-4S-S-AdoMet</note>
    </ligand>
</feature>